<feature type="domain" description="DUF3291" evidence="1">
    <location>
        <begin position="6"/>
        <end position="148"/>
    </location>
</feature>
<sequence length="171" mass="19162">MGNFELAQVNISRMKAPLDDPSFRDFVGALEPVNAIADHTPGFVWRLQTEDGDATSIRAFEWDVRGTSGILVNMSVWTSVEALADFVFSGEHLTVLKRRREWFHRVQDVMTALWWVPAGYRPTTADAEEKIKHLRVYGPTPAAFTLKHHFPAPSSAVVEAREGDPGWLCPA</sequence>
<proteinExistence type="predicted"/>
<organism evidence="2 3">
    <name type="scientific">Amycolatopsis vastitatis</name>
    <dbReference type="NCBI Taxonomy" id="1905142"/>
    <lineage>
        <taxon>Bacteria</taxon>
        <taxon>Bacillati</taxon>
        <taxon>Actinomycetota</taxon>
        <taxon>Actinomycetes</taxon>
        <taxon>Pseudonocardiales</taxon>
        <taxon>Pseudonocardiaceae</taxon>
        <taxon>Amycolatopsis</taxon>
    </lineage>
</organism>
<evidence type="ECO:0000313" key="3">
    <source>
        <dbReference type="Proteomes" id="UP000215199"/>
    </source>
</evidence>
<dbReference type="SUPFAM" id="SSF54909">
    <property type="entry name" value="Dimeric alpha+beta barrel"/>
    <property type="match status" value="1"/>
</dbReference>
<gene>
    <name evidence="2" type="ORF">CF165_31865</name>
</gene>
<comment type="caution">
    <text evidence="2">The sequence shown here is derived from an EMBL/GenBank/DDBJ whole genome shotgun (WGS) entry which is preliminary data.</text>
</comment>
<name>A0A229SVV5_9PSEU</name>
<keyword evidence="3" id="KW-1185">Reference proteome</keyword>
<dbReference type="OrthoDB" id="2376237at2"/>
<protein>
    <recommendedName>
        <fullName evidence="1">DUF3291 domain-containing protein</fullName>
    </recommendedName>
</protein>
<dbReference type="InterPro" id="IPR021708">
    <property type="entry name" value="DUF3291"/>
</dbReference>
<dbReference type="EMBL" id="NMUL01000038">
    <property type="protein sequence ID" value="OXM62972.1"/>
    <property type="molecule type" value="Genomic_DNA"/>
</dbReference>
<dbReference type="InterPro" id="IPR011008">
    <property type="entry name" value="Dimeric_a/b-barrel"/>
</dbReference>
<evidence type="ECO:0000313" key="2">
    <source>
        <dbReference type="EMBL" id="OXM62972.1"/>
    </source>
</evidence>
<dbReference type="Proteomes" id="UP000215199">
    <property type="component" value="Unassembled WGS sequence"/>
</dbReference>
<dbReference type="Pfam" id="PF11695">
    <property type="entry name" value="DUF3291"/>
    <property type="match status" value="1"/>
</dbReference>
<evidence type="ECO:0000259" key="1">
    <source>
        <dbReference type="Pfam" id="PF11695"/>
    </source>
</evidence>
<dbReference type="RefSeq" id="WP_093951283.1">
    <property type="nucleotide sequence ID" value="NZ_NMUL01000038.1"/>
</dbReference>
<reference evidence="3" key="1">
    <citation type="submission" date="2017-07" db="EMBL/GenBank/DDBJ databases">
        <title>Comparative genome mining reveals phylogenetic distribution patterns of secondary metabolites in Amycolatopsis.</title>
        <authorList>
            <person name="Adamek M."/>
            <person name="Alanjary M."/>
            <person name="Sales-Ortells H."/>
            <person name="Goodfellow M."/>
            <person name="Bull A.T."/>
            <person name="Kalinowski J."/>
            <person name="Ziemert N."/>
        </authorList>
    </citation>
    <scope>NUCLEOTIDE SEQUENCE [LARGE SCALE GENOMIC DNA]</scope>
    <source>
        <strain evidence="3">H5</strain>
    </source>
</reference>
<accession>A0A229SVV5</accession>
<dbReference type="AlphaFoldDB" id="A0A229SVV5"/>